<gene>
    <name evidence="1" type="ORF">AXG93_4240s1020</name>
</gene>
<accession>A0A176WEZ5</accession>
<sequence>MQSRTRARPKTKASRGLVVTEVSDSSVKKTVAPIVDTPEVAIGELTQPVVIERPSAVVAQVGGTVVDAANVTLPSSFVEYDSVVPLLKYLDKKREKYGVSKEESGRCAKFEETCGGRRISNENGQKMTVDLLARLEKSREAYDAAVKRSERLITTAQRREKMHVKELVKVEARRAEEVRIAEELLGKIAEAKTTEEELRIKLVEIAIKCDKEFQRAEELSASLAKDVECTLKVESECKLLREQLGKADMRSQEWQRRMEKSEEAYRHLRDETTDEFRLRVERCLRRFAMWDLQTVKWLKLDSLERRLMSTKASGSAGQKQIVEIVKTFLEGFDEARQNVELEILNVLRRLGAEISLDDTVTATSDGIALETDSPQAVEIPELPL</sequence>
<evidence type="ECO:0000313" key="2">
    <source>
        <dbReference type="Proteomes" id="UP000077202"/>
    </source>
</evidence>
<keyword evidence="2" id="KW-1185">Reference proteome</keyword>
<evidence type="ECO:0000313" key="1">
    <source>
        <dbReference type="EMBL" id="OAE31203.1"/>
    </source>
</evidence>
<comment type="caution">
    <text evidence="1">The sequence shown here is derived from an EMBL/GenBank/DDBJ whole genome shotgun (WGS) entry which is preliminary data.</text>
</comment>
<reference evidence="1" key="1">
    <citation type="submission" date="2016-03" db="EMBL/GenBank/DDBJ databases">
        <title>Mechanisms controlling the formation of the plant cell surface in tip-growing cells are functionally conserved among land plants.</title>
        <authorList>
            <person name="Honkanen S."/>
            <person name="Jones V.A."/>
            <person name="Morieri G."/>
            <person name="Champion C."/>
            <person name="Hetherington A.J."/>
            <person name="Kelly S."/>
            <person name="Saint-Marcoux D."/>
            <person name="Proust H."/>
            <person name="Prescott H."/>
            <person name="Dolan L."/>
        </authorList>
    </citation>
    <scope>NUCLEOTIDE SEQUENCE [LARGE SCALE GENOMIC DNA]</scope>
    <source>
        <tissue evidence="1">Whole gametophyte</tissue>
    </source>
</reference>
<dbReference type="Proteomes" id="UP000077202">
    <property type="component" value="Unassembled WGS sequence"/>
</dbReference>
<proteinExistence type="predicted"/>
<organism evidence="1 2">
    <name type="scientific">Marchantia polymorpha subsp. ruderalis</name>
    <dbReference type="NCBI Taxonomy" id="1480154"/>
    <lineage>
        <taxon>Eukaryota</taxon>
        <taxon>Viridiplantae</taxon>
        <taxon>Streptophyta</taxon>
        <taxon>Embryophyta</taxon>
        <taxon>Marchantiophyta</taxon>
        <taxon>Marchantiopsida</taxon>
        <taxon>Marchantiidae</taxon>
        <taxon>Marchantiales</taxon>
        <taxon>Marchantiaceae</taxon>
        <taxon>Marchantia</taxon>
    </lineage>
</organism>
<name>A0A176WEZ5_MARPO</name>
<dbReference type="EMBL" id="LVLJ01001147">
    <property type="protein sequence ID" value="OAE31203.1"/>
    <property type="molecule type" value="Genomic_DNA"/>
</dbReference>
<dbReference type="AlphaFoldDB" id="A0A176WEZ5"/>
<protein>
    <submittedName>
        <fullName evidence="1">Uncharacterized protein</fullName>
    </submittedName>
</protein>